<evidence type="ECO:0000313" key="2">
    <source>
        <dbReference type="EMBL" id="MDT3767848.1"/>
    </source>
</evidence>
<comment type="caution">
    <text evidence="2">The sequence shown here is derived from an EMBL/GenBank/DDBJ whole genome shotgun (WGS) entry which is preliminary data.</text>
</comment>
<feature type="domain" description="Ppx/GppA phosphatase N-terminal" evidence="1">
    <location>
        <begin position="25"/>
        <end position="299"/>
    </location>
</feature>
<dbReference type="EMBL" id="JASXSX010000002">
    <property type="protein sequence ID" value="MDT3767848.1"/>
    <property type="molecule type" value="Genomic_DNA"/>
</dbReference>
<name>A0ABU3IBU2_9ACTO</name>
<dbReference type="PANTHER" id="PTHR30005:SF13">
    <property type="entry name" value="EXOPOLYPHOSPHATASE 2"/>
    <property type="match status" value="1"/>
</dbReference>
<dbReference type="InterPro" id="IPR003695">
    <property type="entry name" value="Ppx_GppA_N"/>
</dbReference>
<dbReference type="Proteomes" id="UP001247542">
    <property type="component" value="Unassembled WGS sequence"/>
</dbReference>
<dbReference type="RefSeq" id="WP_313273960.1">
    <property type="nucleotide sequence ID" value="NZ_JASXSX010000002.1"/>
</dbReference>
<dbReference type="Gene3D" id="3.30.420.150">
    <property type="entry name" value="Exopolyphosphatase. Domain 2"/>
    <property type="match status" value="1"/>
</dbReference>
<evidence type="ECO:0000259" key="1">
    <source>
        <dbReference type="Pfam" id="PF02541"/>
    </source>
</evidence>
<dbReference type="InterPro" id="IPR050273">
    <property type="entry name" value="GppA/Ppx_hydrolase"/>
</dbReference>
<accession>A0ABU3IBU2</accession>
<sequence length="309" mass="33309">MSKPIPVAAVDCGTNTIRLLVGYEQRGKWHDLERTMQIVRLGEGVDQTGYLSEAAIERTVAAARQYAHICRHYGVDPLHIRCVATSASRDAKNAAEFKSKMREVLGVTPEVIEGQEEARLSYAGALSTLRDAAEPALVVDIGGGSTEFVVGDHGQVQAVSTNMGSVRVTERLAAGSGIKFVDDLLREADDELDFSRVRTVIGVAGTVTTIAAHALDLSEYEPQKIHGSVHSVEQMLRSCAYMIDTPVEQKAQLGYMAKGRADVIGGGALIWRAIVRRLETRAGTQKIIVSENDILDGVALSLVHADSSQ</sequence>
<organism evidence="2 3">
    <name type="scientific">Gleimia hominis</name>
    <dbReference type="NCBI Taxonomy" id="595468"/>
    <lineage>
        <taxon>Bacteria</taxon>
        <taxon>Bacillati</taxon>
        <taxon>Actinomycetota</taxon>
        <taxon>Actinomycetes</taxon>
        <taxon>Actinomycetales</taxon>
        <taxon>Actinomycetaceae</taxon>
        <taxon>Gleimia</taxon>
    </lineage>
</organism>
<dbReference type="Pfam" id="PF02541">
    <property type="entry name" value="Ppx-GppA"/>
    <property type="match status" value="1"/>
</dbReference>
<keyword evidence="3" id="KW-1185">Reference proteome</keyword>
<protein>
    <submittedName>
        <fullName evidence="2">Ppx/GppA phosphatase family protein</fullName>
    </submittedName>
</protein>
<dbReference type="InterPro" id="IPR043129">
    <property type="entry name" value="ATPase_NBD"/>
</dbReference>
<gene>
    <name evidence="2" type="ORF">QS713_07220</name>
</gene>
<dbReference type="CDD" id="cd24054">
    <property type="entry name" value="ASKHA_NBD_AaPPX-GppA_MtPPX2-like"/>
    <property type="match status" value="1"/>
</dbReference>
<dbReference type="PANTHER" id="PTHR30005">
    <property type="entry name" value="EXOPOLYPHOSPHATASE"/>
    <property type="match status" value="1"/>
</dbReference>
<proteinExistence type="predicted"/>
<evidence type="ECO:0000313" key="3">
    <source>
        <dbReference type="Proteomes" id="UP001247542"/>
    </source>
</evidence>
<reference evidence="2 3" key="1">
    <citation type="submission" date="2023-06" db="EMBL/GenBank/DDBJ databases">
        <title>Draft genome sequence of Gleimia hominis type strain CCUG 57540T.</title>
        <authorList>
            <person name="Salva-Serra F."/>
            <person name="Cardew S."/>
            <person name="Jensie Markopoulos S."/>
            <person name="Ohlen M."/>
            <person name="Inganas E."/>
            <person name="Svensson-Stadler L."/>
            <person name="Moore E.R.B."/>
        </authorList>
    </citation>
    <scope>NUCLEOTIDE SEQUENCE [LARGE SCALE GENOMIC DNA]</scope>
    <source>
        <strain evidence="2 3">CCUG 57540</strain>
    </source>
</reference>
<dbReference type="Gene3D" id="3.30.420.40">
    <property type="match status" value="1"/>
</dbReference>
<dbReference type="SUPFAM" id="SSF53067">
    <property type="entry name" value="Actin-like ATPase domain"/>
    <property type="match status" value="2"/>
</dbReference>